<dbReference type="InterPro" id="IPR004294">
    <property type="entry name" value="Carotenoid_Oase"/>
</dbReference>
<keyword evidence="5" id="KW-0223">Dioxygenase</keyword>
<evidence type="ECO:0000256" key="4">
    <source>
        <dbReference type="ARBA" id="ARBA00023004"/>
    </source>
</evidence>
<keyword evidence="3 5" id="KW-0560">Oxidoreductase</keyword>
<protein>
    <recommendedName>
        <fullName evidence="5">Dioxygenase</fullName>
        <ecNumber evidence="5">1.13.11.-</ecNumber>
    </recommendedName>
</protein>
<dbReference type="PANTHER" id="PTHR10543">
    <property type="entry name" value="BETA-CAROTENE DIOXYGENASE"/>
    <property type="match status" value="1"/>
</dbReference>
<evidence type="ECO:0000313" key="6">
    <source>
        <dbReference type="EMBL" id="GAA5210766.1"/>
    </source>
</evidence>
<comment type="cofactor">
    <cofactor evidence="5">
        <name>Fe(2+)</name>
        <dbReference type="ChEBI" id="CHEBI:29033"/>
    </cofactor>
    <text evidence="5">Binds 1 Fe(2+) ion per subunit.</text>
</comment>
<dbReference type="Proteomes" id="UP001499878">
    <property type="component" value="Unassembled WGS sequence"/>
</dbReference>
<keyword evidence="4 5" id="KW-0408">Iron</keyword>
<reference evidence="7" key="1">
    <citation type="journal article" date="2019" name="Int. J. Syst. Evol. Microbiol.">
        <title>The Global Catalogue of Microorganisms (GCM) 10K type strain sequencing project: providing services to taxonomists for standard genome sequencing and annotation.</title>
        <authorList>
            <consortium name="The Broad Institute Genomics Platform"/>
            <consortium name="The Broad Institute Genome Sequencing Center for Infectious Disease"/>
            <person name="Wu L."/>
            <person name="Ma J."/>
        </authorList>
    </citation>
    <scope>NUCLEOTIDE SEQUENCE [LARGE SCALE GENOMIC DNA]</scope>
    <source>
        <strain evidence="7">JCM 18306</strain>
    </source>
</reference>
<comment type="caution">
    <text evidence="6">The sequence shown here is derived from an EMBL/GenBank/DDBJ whole genome shotgun (WGS) entry which is preliminary data.</text>
</comment>
<dbReference type="EC" id="1.13.11.-" evidence="5"/>
<organism evidence="6 7">
    <name type="scientific">Streptomyces thinghirensis</name>
    <dbReference type="NCBI Taxonomy" id="551547"/>
    <lineage>
        <taxon>Bacteria</taxon>
        <taxon>Bacillati</taxon>
        <taxon>Actinomycetota</taxon>
        <taxon>Actinomycetes</taxon>
        <taxon>Kitasatosporales</taxon>
        <taxon>Streptomycetaceae</taxon>
        <taxon>Streptomyces</taxon>
    </lineage>
</organism>
<evidence type="ECO:0000256" key="3">
    <source>
        <dbReference type="ARBA" id="ARBA00023002"/>
    </source>
</evidence>
<keyword evidence="7" id="KW-1185">Reference proteome</keyword>
<evidence type="ECO:0000256" key="5">
    <source>
        <dbReference type="RuleBase" id="RU364048"/>
    </source>
</evidence>
<evidence type="ECO:0000256" key="2">
    <source>
        <dbReference type="ARBA" id="ARBA00022723"/>
    </source>
</evidence>
<comment type="similarity">
    <text evidence="1 5">Belongs to the carotenoid oxygenase family.</text>
</comment>
<accession>A0ABP9T7L9</accession>
<sequence length="503" mass="56319">MKFPDLPMYAGFQRPGRFEADVRDIEVVQGAIPHDLDGAFYRVGPDPQFPPLLGTDIPLNGDGMVSMFRFENGRAHFRNRWVRTPKFIAEREAGEPLFGAYRNPFTDDPRVANVCGGTANTNVLWHGGKLLALKEDSHPVEIDPITLDTIGPWSYDGALTSETATAHPKIDPRTGSLVFFGYAARGEATNDIAYYEADASGNIVFEKWFEAPYSAMLHDFGVTENYLIFPLFPLVSDLQRLKDGHPYFEWNPEKPMYLGVVRRRDPEAKINWYVGPARFASHTMNAFEQDGKLHVDMPVGDACVFPFFPEINGADFDPDAAVPYVSRWTIDLTSPSTDFSLNRLCDIPGEFPRIDERSSTLGYRYGFVCLQETVQDPTLPGSFTGLRFSKLGRVDHRTGELTTHYVGDASATQEPIFVPRPNSVDEGDGYLLVLVNRYAEMRSDLLILDAQRLDEEPVATLALPLRLRNGLHSTWISGEDLTAAEADHSRLERTHAHTAGRNL</sequence>
<name>A0ABP9T7L9_9ACTN</name>
<gene>
    <name evidence="6" type="ORF">GCM10023323_39710</name>
</gene>
<evidence type="ECO:0000256" key="1">
    <source>
        <dbReference type="ARBA" id="ARBA00006787"/>
    </source>
</evidence>
<dbReference type="PANTHER" id="PTHR10543:SF89">
    <property type="entry name" value="CAROTENOID 9,10(9',10')-CLEAVAGE DIOXYGENASE 1"/>
    <property type="match status" value="1"/>
</dbReference>
<keyword evidence="2 5" id="KW-0479">Metal-binding</keyword>
<dbReference type="EMBL" id="BAABJR010000009">
    <property type="protein sequence ID" value="GAA5210766.1"/>
    <property type="molecule type" value="Genomic_DNA"/>
</dbReference>
<dbReference type="RefSeq" id="WP_345632165.1">
    <property type="nucleotide sequence ID" value="NZ_BAABJR010000009.1"/>
</dbReference>
<dbReference type="Pfam" id="PF03055">
    <property type="entry name" value="RPE65"/>
    <property type="match status" value="1"/>
</dbReference>
<evidence type="ECO:0000313" key="7">
    <source>
        <dbReference type="Proteomes" id="UP001499878"/>
    </source>
</evidence>
<proteinExistence type="inferred from homology"/>